<accession>A0A0F8Y1A9</accession>
<sequence length="191" mass="21922">MRYLPALLVAIGLLFVGNTLEPKQATVRSAVPKVVAEMELPQTLELYFYACGVVKAHFPEKASDHCPVSPIALFTPLKQNRHGEYSPGSRIVWLNSAFTHQSQISTFGEGVAVHEMVHYVLWGYDIWQDEKDKCREEDLAWSAADLWVESRGRPEDMNPEWWEWYEDCDSATDDPRPPTQKIWELILKKTS</sequence>
<gene>
    <name evidence="1" type="ORF">LCGC14_2954960</name>
</gene>
<protein>
    <submittedName>
        <fullName evidence="1">Uncharacterized protein</fullName>
    </submittedName>
</protein>
<name>A0A0F8Y1A9_9ZZZZ</name>
<comment type="caution">
    <text evidence="1">The sequence shown here is derived from an EMBL/GenBank/DDBJ whole genome shotgun (WGS) entry which is preliminary data.</text>
</comment>
<proteinExistence type="predicted"/>
<dbReference type="EMBL" id="LAZR01059658">
    <property type="protein sequence ID" value="KKK67350.1"/>
    <property type="molecule type" value="Genomic_DNA"/>
</dbReference>
<evidence type="ECO:0000313" key="1">
    <source>
        <dbReference type="EMBL" id="KKK67350.1"/>
    </source>
</evidence>
<dbReference type="AlphaFoldDB" id="A0A0F8Y1A9"/>
<reference evidence="1" key="1">
    <citation type="journal article" date="2015" name="Nature">
        <title>Complex archaea that bridge the gap between prokaryotes and eukaryotes.</title>
        <authorList>
            <person name="Spang A."/>
            <person name="Saw J.H."/>
            <person name="Jorgensen S.L."/>
            <person name="Zaremba-Niedzwiedzka K."/>
            <person name="Martijn J."/>
            <person name="Lind A.E."/>
            <person name="van Eijk R."/>
            <person name="Schleper C."/>
            <person name="Guy L."/>
            <person name="Ettema T.J."/>
        </authorList>
    </citation>
    <scope>NUCLEOTIDE SEQUENCE</scope>
</reference>
<organism evidence="1">
    <name type="scientific">marine sediment metagenome</name>
    <dbReference type="NCBI Taxonomy" id="412755"/>
    <lineage>
        <taxon>unclassified sequences</taxon>
        <taxon>metagenomes</taxon>
        <taxon>ecological metagenomes</taxon>
    </lineage>
</organism>